<dbReference type="KEGG" id="prb:X636_02525"/>
<dbReference type="GeneID" id="57199749"/>
<dbReference type="RefSeq" id="WP_023595097.1">
    <property type="nucleotide sequence ID" value="NC_023018.2"/>
</dbReference>
<protein>
    <submittedName>
        <fullName evidence="1">Uncharacterized protein</fullName>
    </submittedName>
</protein>
<organism evidence="1 3">
    <name type="scientific">Pandoraea pnomenusa</name>
    <dbReference type="NCBI Taxonomy" id="93220"/>
    <lineage>
        <taxon>Bacteria</taxon>
        <taxon>Pseudomonadati</taxon>
        <taxon>Pseudomonadota</taxon>
        <taxon>Betaproteobacteria</taxon>
        <taxon>Burkholderiales</taxon>
        <taxon>Burkholderiaceae</taxon>
        <taxon>Pandoraea</taxon>
    </lineage>
</organism>
<dbReference type="Proteomes" id="UP000254573">
    <property type="component" value="Unassembled WGS sequence"/>
</dbReference>
<dbReference type="OrthoDB" id="8939307at2"/>
<evidence type="ECO:0000313" key="1">
    <source>
        <dbReference type="EMBL" id="SUA76263.1"/>
    </source>
</evidence>
<gene>
    <name evidence="1" type="ORF">NCTC13160_01302</name>
    <name evidence="2" type="ORF">PPN31119_03018</name>
</gene>
<dbReference type="Proteomes" id="UP000361468">
    <property type="component" value="Unassembled WGS sequence"/>
</dbReference>
<reference evidence="1 3" key="1">
    <citation type="submission" date="2018-06" db="EMBL/GenBank/DDBJ databases">
        <authorList>
            <consortium name="Pathogen Informatics"/>
            <person name="Doyle S."/>
        </authorList>
    </citation>
    <scope>NUCLEOTIDE SEQUENCE [LARGE SCALE GENOMIC DNA]</scope>
    <source>
        <strain evidence="1 3">NCTC13160</strain>
    </source>
</reference>
<evidence type="ECO:0000313" key="4">
    <source>
        <dbReference type="Proteomes" id="UP000361468"/>
    </source>
</evidence>
<dbReference type="EMBL" id="CABPSO010000009">
    <property type="protein sequence ID" value="VVE68680.1"/>
    <property type="molecule type" value="Genomic_DNA"/>
</dbReference>
<accession>A0A378YHQ1</accession>
<dbReference type="EMBL" id="UGSG01000001">
    <property type="protein sequence ID" value="SUA76263.1"/>
    <property type="molecule type" value="Genomic_DNA"/>
</dbReference>
<proteinExistence type="predicted"/>
<evidence type="ECO:0000313" key="3">
    <source>
        <dbReference type="Proteomes" id="UP000254573"/>
    </source>
</evidence>
<dbReference type="KEGG" id="ppnm:LV28_06585"/>
<reference evidence="2 4" key="2">
    <citation type="submission" date="2019-08" db="EMBL/GenBank/DDBJ databases">
        <authorList>
            <person name="Peeters C."/>
        </authorList>
    </citation>
    <scope>NUCLEOTIDE SEQUENCE [LARGE SCALE GENOMIC DNA]</scope>
    <source>
        <strain evidence="2 4">LMG 31119</strain>
    </source>
</reference>
<keyword evidence="4" id="KW-1185">Reference proteome</keyword>
<dbReference type="AlphaFoldDB" id="A0A378YHQ1"/>
<sequence length="197" mass="21623">MDEFILTRGQLVAPLSVDRCYPRVMIDAQGVSERESVHADGCMRACFYEDGDRKPFRPVDVRIDTVDGSPFWWCVRGEVRSPVASHAAFDEVLTLTFRSSLLNGTHAVGAPPGADVMLIYRLMFRDPPAYPGRDVYVVAGATSGTVTLGNDPANYLMAGAFGEAIIQVPALYPLVGTGPRWPYDLCIKGGYFEVMRP</sequence>
<evidence type="ECO:0000313" key="2">
    <source>
        <dbReference type="EMBL" id="VVE68680.1"/>
    </source>
</evidence>
<name>A0A378YHQ1_9BURK</name>